<sequence length="314" mass="33991">MAVTRYFSFGEESTFATAVPATETIDPESAELDPTGDQALIYEGVSRLDRIVAPGPYRSEGSVTTPVDLKVFPWFFKFAMGGYEVTGSGPSYTHRFFPHTSALMPSFTSRVGKDVFEHVFPGCVVSSIEMELDDAFLLSSVEMQAGGDEKASIAIPNWTGGEIYAPHQVNAMINGVDESAYIESFSLKLETGADNEAGMTIGSRFPRRAFRGAFMVELELGLSFFSTTQLERFWGSATGPTSGSLVEFPITINVGENMDIIVPRAVFTTMTQPLSGRDRIEQSATVRGLVASDGTGPIEFSVTNDVEKYGEPAA</sequence>
<evidence type="ECO:0000313" key="1">
    <source>
        <dbReference type="EMBL" id="MBD1373750.1"/>
    </source>
</evidence>
<dbReference type="Proteomes" id="UP000661691">
    <property type="component" value="Unassembled WGS sequence"/>
</dbReference>
<accession>A0A926NDD7</accession>
<keyword evidence="2" id="KW-1185">Reference proteome</keyword>
<proteinExistence type="predicted"/>
<dbReference type="AlphaFoldDB" id="A0A926NDD7"/>
<dbReference type="InterPro" id="IPR044000">
    <property type="entry name" value="Phage_tube_2"/>
</dbReference>
<organism evidence="1 2">
    <name type="scientific">Polycladospora coralii</name>
    <dbReference type="NCBI Taxonomy" id="2771432"/>
    <lineage>
        <taxon>Bacteria</taxon>
        <taxon>Bacillati</taxon>
        <taxon>Bacillota</taxon>
        <taxon>Bacilli</taxon>
        <taxon>Bacillales</taxon>
        <taxon>Thermoactinomycetaceae</taxon>
        <taxon>Polycladospora</taxon>
    </lineage>
</organism>
<name>A0A926NDD7_9BACL</name>
<protein>
    <submittedName>
        <fullName evidence="1">Uncharacterized protein</fullName>
    </submittedName>
</protein>
<dbReference type="EMBL" id="JACXAH010000037">
    <property type="protein sequence ID" value="MBD1373750.1"/>
    <property type="molecule type" value="Genomic_DNA"/>
</dbReference>
<gene>
    <name evidence="1" type="ORF">IC620_15495</name>
</gene>
<reference evidence="1" key="1">
    <citation type="submission" date="2020-09" db="EMBL/GenBank/DDBJ databases">
        <title>A novel bacterium of genus Hazenella, isolated from South China Sea.</title>
        <authorList>
            <person name="Huang H."/>
            <person name="Mo K."/>
            <person name="Hu Y."/>
        </authorList>
    </citation>
    <scope>NUCLEOTIDE SEQUENCE</scope>
    <source>
        <strain evidence="1">IB182357</strain>
    </source>
</reference>
<comment type="caution">
    <text evidence="1">The sequence shown here is derived from an EMBL/GenBank/DDBJ whole genome shotgun (WGS) entry which is preliminary data.</text>
</comment>
<evidence type="ECO:0000313" key="2">
    <source>
        <dbReference type="Proteomes" id="UP000661691"/>
    </source>
</evidence>
<dbReference type="RefSeq" id="WP_191142747.1">
    <property type="nucleotide sequence ID" value="NZ_JACXAH010000037.1"/>
</dbReference>
<dbReference type="Pfam" id="PF18906">
    <property type="entry name" value="Phage_tube_2"/>
    <property type="match status" value="1"/>
</dbReference>